<evidence type="ECO:0000313" key="7">
    <source>
        <dbReference type="EMBL" id="AYN38881.1"/>
    </source>
</evidence>
<dbReference type="GO" id="GO:0006020">
    <property type="term" value="P:inositol metabolic process"/>
    <property type="evidence" value="ECO:0007669"/>
    <property type="project" value="TreeGrafter"/>
</dbReference>
<sequence>MSSSAAVPSTRSGCCPDVCVPWRRPRAPLSPGRWSGGPPGTPYGRTPVNLDDLLSLARDAARAGSRTAVSWRGHAHQLLIQEKAGPDDLVSQADRDTEHAVRAVLAEHRPHDTVLGEEEGTTTGRSRVRWIIDPIDGTTNYLYGRPDWAVSVAATDTDGDRLLAGVVIEPALGLLTEARAGTRTLANGTPVTPLRQHDLDRVLVELNFGRPGQRPLAGPAVSALLPRVRDLRRGGSAAAALAQVATGRADALWAPGLQPWDCAAGVLLVQQAGGTVGDLTGPAPGTWPRSGDVLAAPPALWKSLRTLLTPVYPAAEAMRTGRPDSDDANMAGRA</sequence>
<comment type="catalytic activity">
    <reaction evidence="1">
        <text>a myo-inositol phosphate + H2O = myo-inositol + phosphate</text>
        <dbReference type="Rhea" id="RHEA:24056"/>
        <dbReference type="ChEBI" id="CHEBI:15377"/>
        <dbReference type="ChEBI" id="CHEBI:17268"/>
        <dbReference type="ChEBI" id="CHEBI:43474"/>
        <dbReference type="ChEBI" id="CHEBI:84139"/>
        <dbReference type="EC" id="3.1.3.25"/>
    </reaction>
</comment>
<dbReference type="PROSITE" id="PS00630">
    <property type="entry name" value="IMP_2"/>
    <property type="match status" value="1"/>
</dbReference>
<organism evidence="7 8">
    <name type="scientific">Streptomyces dangxiongensis</name>
    <dbReference type="NCBI Taxonomy" id="1442032"/>
    <lineage>
        <taxon>Bacteria</taxon>
        <taxon>Bacillati</taxon>
        <taxon>Actinomycetota</taxon>
        <taxon>Actinomycetes</taxon>
        <taxon>Kitasatosporales</taxon>
        <taxon>Streptomycetaceae</taxon>
        <taxon>Streptomyces</taxon>
    </lineage>
</organism>
<evidence type="ECO:0000256" key="2">
    <source>
        <dbReference type="ARBA" id="ARBA00013106"/>
    </source>
</evidence>
<dbReference type="InterPro" id="IPR020550">
    <property type="entry name" value="Inositol_monophosphatase_CS"/>
</dbReference>
<dbReference type="GO" id="GO:0007165">
    <property type="term" value="P:signal transduction"/>
    <property type="evidence" value="ECO:0007669"/>
    <property type="project" value="TreeGrafter"/>
</dbReference>
<dbReference type="Proteomes" id="UP000268329">
    <property type="component" value="Chromosome"/>
</dbReference>
<evidence type="ECO:0000256" key="6">
    <source>
        <dbReference type="PIRSR" id="PIRSR600760-2"/>
    </source>
</evidence>
<feature type="binding site" evidence="6">
    <location>
        <position position="136"/>
    </location>
    <ligand>
        <name>Mg(2+)</name>
        <dbReference type="ChEBI" id="CHEBI:18420"/>
        <label>1</label>
        <note>catalytic</note>
    </ligand>
</feature>
<dbReference type="EC" id="3.1.3.25" evidence="2"/>
<dbReference type="GO" id="GO:0046872">
    <property type="term" value="F:metal ion binding"/>
    <property type="evidence" value="ECO:0007669"/>
    <property type="project" value="UniProtKB-KW"/>
</dbReference>
<evidence type="ECO:0000256" key="1">
    <source>
        <dbReference type="ARBA" id="ARBA00001033"/>
    </source>
</evidence>
<name>A0A3G2JB92_9ACTN</name>
<dbReference type="PROSITE" id="PS00629">
    <property type="entry name" value="IMP_1"/>
    <property type="match status" value="1"/>
</dbReference>
<reference evidence="7 8" key="1">
    <citation type="submission" date="2018-10" db="EMBL/GenBank/DDBJ databases">
        <title>The genome of Streptomyces dangxiongensis Z022.</title>
        <authorList>
            <person name="Zhang B."/>
        </authorList>
    </citation>
    <scope>NUCLEOTIDE SEQUENCE [LARGE SCALE GENOMIC DNA]</scope>
    <source>
        <strain evidence="7 8">Z022</strain>
    </source>
</reference>
<dbReference type="PANTHER" id="PTHR20854:SF4">
    <property type="entry name" value="INOSITOL-1-MONOPHOSPHATASE-RELATED"/>
    <property type="match status" value="1"/>
</dbReference>
<evidence type="ECO:0000256" key="5">
    <source>
        <dbReference type="ARBA" id="ARBA00022842"/>
    </source>
</evidence>
<dbReference type="InterPro" id="IPR000760">
    <property type="entry name" value="Inositol_monophosphatase-like"/>
</dbReference>
<evidence type="ECO:0000256" key="3">
    <source>
        <dbReference type="ARBA" id="ARBA00022723"/>
    </source>
</evidence>
<keyword evidence="3 6" id="KW-0479">Metal-binding</keyword>
<evidence type="ECO:0000313" key="8">
    <source>
        <dbReference type="Proteomes" id="UP000268329"/>
    </source>
</evidence>
<dbReference type="EMBL" id="CP033073">
    <property type="protein sequence ID" value="AYN38881.1"/>
    <property type="molecule type" value="Genomic_DNA"/>
</dbReference>
<evidence type="ECO:0000256" key="4">
    <source>
        <dbReference type="ARBA" id="ARBA00022801"/>
    </source>
</evidence>
<protein>
    <recommendedName>
        <fullName evidence="2">inositol-phosphate phosphatase</fullName>
        <ecNumber evidence="2">3.1.3.25</ecNumber>
    </recommendedName>
</protein>
<feature type="binding site" evidence="6">
    <location>
        <position position="117"/>
    </location>
    <ligand>
        <name>Mg(2+)</name>
        <dbReference type="ChEBI" id="CHEBI:18420"/>
        <label>1</label>
        <note>catalytic</note>
    </ligand>
</feature>
<dbReference type="OrthoDB" id="9785695at2"/>
<feature type="binding site" evidence="6">
    <location>
        <position position="135"/>
    </location>
    <ligand>
        <name>Mg(2+)</name>
        <dbReference type="ChEBI" id="CHEBI:18420"/>
        <label>1</label>
        <note>catalytic</note>
    </ligand>
</feature>
<dbReference type="AlphaFoldDB" id="A0A3G2JB92"/>
<comment type="cofactor">
    <cofactor evidence="6">
        <name>Mg(2+)</name>
        <dbReference type="ChEBI" id="CHEBI:18420"/>
    </cofactor>
</comment>
<feature type="binding site" evidence="6">
    <location>
        <position position="261"/>
    </location>
    <ligand>
        <name>Mg(2+)</name>
        <dbReference type="ChEBI" id="CHEBI:18420"/>
        <label>1</label>
        <note>catalytic</note>
    </ligand>
</feature>
<gene>
    <name evidence="7" type="ORF">D9753_08105</name>
</gene>
<feature type="binding site" evidence="6">
    <location>
        <position position="133"/>
    </location>
    <ligand>
        <name>Mg(2+)</name>
        <dbReference type="ChEBI" id="CHEBI:18420"/>
        <label>1</label>
        <note>catalytic</note>
    </ligand>
</feature>
<dbReference type="PRINTS" id="PR00377">
    <property type="entry name" value="IMPHPHTASES"/>
</dbReference>
<keyword evidence="8" id="KW-1185">Reference proteome</keyword>
<dbReference type="GO" id="GO:0008934">
    <property type="term" value="F:inositol monophosphate 1-phosphatase activity"/>
    <property type="evidence" value="ECO:0007669"/>
    <property type="project" value="TreeGrafter"/>
</dbReference>
<dbReference type="InterPro" id="IPR020583">
    <property type="entry name" value="Inositol_monoP_metal-BS"/>
</dbReference>
<dbReference type="Gene3D" id="3.30.540.10">
    <property type="entry name" value="Fructose-1,6-Bisphosphatase, subunit A, domain 1"/>
    <property type="match status" value="1"/>
</dbReference>
<accession>A0A3G2JB92</accession>
<dbReference type="Pfam" id="PF00459">
    <property type="entry name" value="Inositol_P"/>
    <property type="match status" value="1"/>
</dbReference>
<dbReference type="SUPFAM" id="SSF56655">
    <property type="entry name" value="Carbohydrate phosphatase"/>
    <property type="match status" value="1"/>
</dbReference>
<proteinExistence type="predicted"/>
<keyword evidence="4" id="KW-0378">Hydrolase</keyword>
<dbReference type="Gene3D" id="3.40.190.80">
    <property type="match status" value="1"/>
</dbReference>
<dbReference type="GO" id="GO:0046854">
    <property type="term" value="P:phosphatidylinositol phosphate biosynthetic process"/>
    <property type="evidence" value="ECO:0007669"/>
    <property type="project" value="InterPro"/>
</dbReference>
<dbReference type="PANTHER" id="PTHR20854">
    <property type="entry name" value="INOSITOL MONOPHOSPHATASE"/>
    <property type="match status" value="1"/>
</dbReference>
<keyword evidence="5 6" id="KW-0460">Magnesium</keyword>
<dbReference type="KEGG" id="sdd:D9753_08105"/>